<dbReference type="Proteomes" id="UP001652582">
    <property type="component" value="Chromosome 14"/>
</dbReference>
<proteinExistence type="predicted"/>
<dbReference type="RefSeq" id="XP_023949712.2">
    <property type="nucleotide sequence ID" value="XM_024093944.2"/>
</dbReference>
<keyword evidence="3" id="KW-1185">Reference proteome</keyword>
<name>A0A6J1NWV0_BICAN</name>
<dbReference type="AlphaFoldDB" id="A0A6J1NWV0"/>
<dbReference type="KEGG" id="bany:112054238"/>
<dbReference type="GeneID" id="112054238"/>
<organism evidence="3 4">
    <name type="scientific">Bicyclus anynana</name>
    <name type="common">Squinting bush brown butterfly</name>
    <dbReference type="NCBI Taxonomy" id="110368"/>
    <lineage>
        <taxon>Eukaryota</taxon>
        <taxon>Metazoa</taxon>
        <taxon>Ecdysozoa</taxon>
        <taxon>Arthropoda</taxon>
        <taxon>Hexapoda</taxon>
        <taxon>Insecta</taxon>
        <taxon>Pterygota</taxon>
        <taxon>Neoptera</taxon>
        <taxon>Endopterygota</taxon>
        <taxon>Lepidoptera</taxon>
        <taxon>Glossata</taxon>
        <taxon>Ditrysia</taxon>
        <taxon>Papilionoidea</taxon>
        <taxon>Nymphalidae</taxon>
        <taxon>Satyrinae</taxon>
        <taxon>Satyrini</taxon>
        <taxon>Mycalesina</taxon>
        <taxon>Bicyclus</taxon>
    </lineage>
</organism>
<gene>
    <name evidence="4" type="primary">LOC112054238</name>
</gene>
<feature type="compositionally biased region" description="Polar residues" evidence="1">
    <location>
        <begin position="296"/>
        <end position="308"/>
    </location>
</feature>
<keyword evidence="2" id="KW-0472">Membrane</keyword>
<keyword evidence="2" id="KW-1133">Transmembrane helix</keyword>
<feature type="region of interest" description="Disordered" evidence="1">
    <location>
        <begin position="281"/>
        <end position="318"/>
    </location>
</feature>
<evidence type="ECO:0000313" key="4">
    <source>
        <dbReference type="RefSeq" id="XP_023949712.2"/>
    </source>
</evidence>
<evidence type="ECO:0000313" key="3">
    <source>
        <dbReference type="Proteomes" id="UP001652582"/>
    </source>
</evidence>
<evidence type="ECO:0000256" key="2">
    <source>
        <dbReference type="SAM" id="Phobius"/>
    </source>
</evidence>
<protein>
    <submittedName>
        <fullName evidence="4">Uncharacterized protein LOC112054238</fullName>
    </submittedName>
</protein>
<keyword evidence="2" id="KW-0812">Transmembrane</keyword>
<evidence type="ECO:0000256" key="1">
    <source>
        <dbReference type="SAM" id="MobiDB-lite"/>
    </source>
</evidence>
<sequence>MCCIFTCCGWVIDLFQRFWTFTMSCFISSAVCCSFLVACMSGVALGYNYSLAEYIDLKETNVTVYLRRGIFDDEISDDMIWRRSGHMPIDGHVKEDKLITGEPDEPTSMRSGRRLDDSIFESNDKHNFEGSLMKLMAKPPDQVNQPTRTTELDIDEIVKPFEKGSLDELKAIQSAINIQKAAAAAGRRTTKKAEEVTINSRRRFENVMPVNGRQLDFDIPPHEPPQPNGSPFNINPLRQDVPDDQINQSYKWRLAKLPPQEVPKHVRFGERNTDLNVPLLVTPRAGPARPTKPKTFMTSSITRTSKVPTRSPDTDLPKSLDEEMESFREKPLLDRFDDLGIKEDDFLRKMKIANKKADEDYEDEIKGIPLRKKRNNKILASSSSQENKTIEANNPNILNTEFQSNKNIHILSKLVTVDNVVDIKNTKNIYLRKEVEVPLSNKIPRDILISSESPIIKLLLAKIFARV</sequence>
<reference evidence="4" key="1">
    <citation type="submission" date="2025-08" db="UniProtKB">
        <authorList>
            <consortium name="RefSeq"/>
        </authorList>
    </citation>
    <scope>IDENTIFICATION</scope>
</reference>
<accession>A0A6J1NWV0</accession>
<dbReference type="OrthoDB" id="7461645at2759"/>
<feature type="transmembrane region" description="Helical" evidence="2">
    <location>
        <begin position="25"/>
        <end position="47"/>
    </location>
</feature>
<feature type="region of interest" description="Disordered" evidence="1">
    <location>
        <begin position="218"/>
        <end position="238"/>
    </location>
</feature>